<gene>
    <name evidence="9" type="ORF">GCM10022404_09670</name>
</gene>
<keyword evidence="10" id="KW-1185">Reference proteome</keyword>
<evidence type="ECO:0000256" key="8">
    <source>
        <dbReference type="RuleBase" id="RU363041"/>
    </source>
</evidence>
<accession>A0ABP7JZR4</accession>
<evidence type="ECO:0000313" key="10">
    <source>
        <dbReference type="Proteomes" id="UP001399917"/>
    </source>
</evidence>
<evidence type="ECO:0000256" key="7">
    <source>
        <dbReference type="ARBA" id="ARBA00023136"/>
    </source>
</evidence>
<dbReference type="InterPro" id="IPR052017">
    <property type="entry name" value="TSUP"/>
</dbReference>
<dbReference type="RefSeq" id="WP_344844186.1">
    <property type="nucleotide sequence ID" value="NZ_BAABDF010000003.1"/>
</dbReference>
<dbReference type="Pfam" id="PF01925">
    <property type="entry name" value="TauE"/>
    <property type="match status" value="1"/>
</dbReference>
<dbReference type="Proteomes" id="UP001399917">
    <property type="component" value="Unassembled WGS sequence"/>
</dbReference>
<dbReference type="PANTHER" id="PTHR30269">
    <property type="entry name" value="TRANSMEMBRANE PROTEIN YFCA"/>
    <property type="match status" value="1"/>
</dbReference>
<feature type="transmembrane region" description="Helical" evidence="8">
    <location>
        <begin position="204"/>
        <end position="223"/>
    </location>
</feature>
<keyword evidence="5 8" id="KW-0812">Transmembrane</keyword>
<keyword evidence="6 8" id="KW-1133">Transmembrane helix</keyword>
<evidence type="ECO:0000256" key="2">
    <source>
        <dbReference type="ARBA" id="ARBA00009142"/>
    </source>
</evidence>
<comment type="subcellular location">
    <subcellularLocation>
        <location evidence="1 8">Cell membrane</location>
        <topology evidence="1 8">Multi-pass membrane protein</topology>
    </subcellularLocation>
</comment>
<keyword evidence="7 8" id="KW-0472">Membrane</keyword>
<feature type="transmembrane region" description="Helical" evidence="8">
    <location>
        <begin position="84"/>
        <end position="105"/>
    </location>
</feature>
<name>A0ABP7JZR4_9RHOB</name>
<feature type="transmembrane region" description="Helical" evidence="8">
    <location>
        <begin position="145"/>
        <end position="166"/>
    </location>
</feature>
<feature type="transmembrane region" description="Helical" evidence="8">
    <location>
        <begin position="111"/>
        <end position="133"/>
    </location>
</feature>
<feature type="transmembrane region" description="Helical" evidence="8">
    <location>
        <begin position="235"/>
        <end position="252"/>
    </location>
</feature>
<dbReference type="PANTHER" id="PTHR30269:SF32">
    <property type="entry name" value="MEMBRANE TRANSPORTER PROTEIN-RELATED"/>
    <property type="match status" value="1"/>
</dbReference>
<dbReference type="InterPro" id="IPR002781">
    <property type="entry name" value="TM_pro_TauE-like"/>
</dbReference>
<comment type="similarity">
    <text evidence="2 8">Belongs to the 4-toluene sulfonate uptake permease (TSUP) (TC 2.A.102) family.</text>
</comment>
<feature type="transmembrane region" description="Helical" evidence="8">
    <location>
        <begin position="40"/>
        <end position="63"/>
    </location>
</feature>
<evidence type="ECO:0000256" key="4">
    <source>
        <dbReference type="ARBA" id="ARBA00022475"/>
    </source>
</evidence>
<evidence type="ECO:0000256" key="6">
    <source>
        <dbReference type="ARBA" id="ARBA00022989"/>
    </source>
</evidence>
<keyword evidence="4 8" id="KW-1003">Cell membrane</keyword>
<proteinExistence type="inferred from homology"/>
<evidence type="ECO:0000313" key="9">
    <source>
        <dbReference type="EMBL" id="GAA3860899.1"/>
    </source>
</evidence>
<sequence>MIFDALFALMSPSAFVFALALTAMAGFVKGATGFAMPMIMISGLGSFLPPDVALAGLIVPTMLTNLWQSFRGGMGEAVGAARDYRLYIAALLVVIVLSAQLVTILPDSAVFLSLGIAVIALSALLMRGFTFYVPREKRGPYDIGIGALSGLIGGISGIWGPLTIAYLTATDTPKKTQIRVTGVIFASGAIVLFLAHLRSGVLNAATLPLSAALVLPALLGMGAGQLVQDRLDQVRFRRVTLVVLMIAGLNLLRRGLF</sequence>
<dbReference type="EMBL" id="BAABDF010000003">
    <property type="protein sequence ID" value="GAA3860899.1"/>
    <property type="molecule type" value="Genomic_DNA"/>
</dbReference>
<evidence type="ECO:0000256" key="5">
    <source>
        <dbReference type="ARBA" id="ARBA00022692"/>
    </source>
</evidence>
<evidence type="ECO:0000256" key="3">
    <source>
        <dbReference type="ARBA" id="ARBA00022448"/>
    </source>
</evidence>
<organism evidence="9 10">
    <name type="scientific">Celeribacter arenosi</name>
    <dbReference type="NCBI Taxonomy" id="792649"/>
    <lineage>
        <taxon>Bacteria</taxon>
        <taxon>Pseudomonadati</taxon>
        <taxon>Pseudomonadota</taxon>
        <taxon>Alphaproteobacteria</taxon>
        <taxon>Rhodobacterales</taxon>
        <taxon>Roseobacteraceae</taxon>
        <taxon>Celeribacter</taxon>
    </lineage>
</organism>
<protein>
    <recommendedName>
        <fullName evidence="8">Probable membrane transporter protein</fullName>
    </recommendedName>
</protein>
<feature type="transmembrane region" description="Helical" evidence="8">
    <location>
        <begin position="178"/>
        <end position="197"/>
    </location>
</feature>
<keyword evidence="3" id="KW-0813">Transport</keyword>
<comment type="caution">
    <text evidence="9">The sequence shown here is derived from an EMBL/GenBank/DDBJ whole genome shotgun (WGS) entry which is preliminary data.</text>
</comment>
<reference evidence="10" key="1">
    <citation type="journal article" date="2019" name="Int. J. Syst. Evol. Microbiol.">
        <title>The Global Catalogue of Microorganisms (GCM) 10K type strain sequencing project: providing services to taxonomists for standard genome sequencing and annotation.</title>
        <authorList>
            <consortium name="The Broad Institute Genomics Platform"/>
            <consortium name="The Broad Institute Genome Sequencing Center for Infectious Disease"/>
            <person name="Wu L."/>
            <person name="Ma J."/>
        </authorList>
    </citation>
    <scope>NUCLEOTIDE SEQUENCE [LARGE SCALE GENOMIC DNA]</scope>
    <source>
        <strain evidence="10">JCM 17190</strain>
    </source>
</reference>
<evidence type="ECO:0000256" key="1">
    <source>
        <dbReference type="ARBA" id="ARBA00004651"/>
    </source>
</evidence>